<feature type="transmembrane region" description="Helical" evidence="1">
    <location>
        <begin position="94"/>
        <end position="116"/>
    </location>
</feature>
<feature type="transmembrane region" description="Helical" evidence="1">
    <location>
        <begin position="7"/>
        <end position="28"/>
    </location>
</feature>
<evidence type="ECO:0000313" key="2">
    <source>
        <dbReference type="EMBL" id="OPF87256.1"/>
    </source>
</evidence>
<feature type="transmembrane region" description="Helical" evidence="1">
    <location>
        <begin position="71"/>
        <end position="88"/>
    </location>
</feature>
<name>A0A1V4DG07_9ENTE</name>
<dbReference type="RefSeq" id="WP_079345599.1">
    <property type="nucleotide sequence ID" value="NZ_MVAB01000001.1"/>
</dbReference>
<gene>
    <name evidence="2" type="ORF">BW731_03020</name>
</gene>
<keyword evidence="3" id="KW-1185">Reference proteome</keyword>
<reference evidence="2 3" key="1">
    <citation type="submission" date="2017-02" db="EMBL/GenBank/DDBJ databases">
        <title>Vagococcus cremeus sp. nov., isolated from the small intestine of a marten, Martes flavigula.</title>
        <authorList>
            <person name="Tak E.J."/>
            <person name="Bae J.-W."/>
        </authorList>
    </citation>
    <scope>NUCLEOTIDE SEQUENCE [LARGE SCALE GENOMIC DNA]</scope>
    <source>
        <strain evidence="2 3">D7T301</strain>
    </source>
</reference>
<dbReference type="Proteomes" id="UP000189970">
    <property type="component" value="Unassembled WGS sequence"/>
</dbReference>
<protein>
    <submittedName>
        <fullName evidence="2">Uncharacterized protein</fullName>
    </submittedName>
</protein>
<proteinExistence type="predicted"/>
<comment type="caution">
    <text evidence="2">The sequence shown here is derived from an EMBL/GenBank/DDBJ whole genome shotgun (WGS) entry which is preliminary data.</text>
</comment>
<keyword evidence="1" id="KW-0472">Membrane</keyword>
<keyword evidence="1" id="KW-1133">Transmembrane helix</keyword>
<evidence type="ECO:0000256" key="1">
    <source>
        <dbReference type="SAM" id="Phobius"/>
    </source>
</evidence>
<sequence length="120" mass="14019">MKSEYFQIIFLTILYNLIYLCALIFATGHEIGVKFDGNQLPAYILVCMTFFISFISLRIKSIQKRKLMVKIIGVLIILYLALFFSGHLSTNEAMFYFVIPIFGMPIFIFMFIAHYLSFEE</sequence>
<dbReference type="AlphaFoldDB" id="A0A1V4DG07"/>
<keyword evidence="1" id="KW-0812">Transmembrane</keyword>
<dbReference type="EMBL" id="MVAB01000001">
    <property type="protein sequence ID" value="OPF87256.1"/>
    <property type="molecule type" value="Genomic_DNA"/>
</dbReference>
<feature type="transmembrane region" description="Helical" evidence="1">
    <location>
        <begin position="40"/>
        <end position="59"/>
    </location>
</feature>
<organism evidence="2 3">
    <name type="scientific">Vagococcus martis</name>
    <dbReference type="NCBI Taxonomy" id="1768210"/>
    <lineage>
        <taxon>Bacteria</taxon>
        <taxon>Bacillati</taxon>
        <taxon>Bacillota</taxon>
        <taxon>Bacilli</taxon>
        <taxon>Lactobacillales</taxon>
        <taxon>Enterococcaceae</taxon>
        <taxon>Vagococcus</taxon>
    </lineage>
</organism>
<evidence type="ECO:0000313" key="3">
    <source>
        <dbReference type="Proteomes" id="UP000189970"/>
    </source>
</evidence>
<accession>A0A1V4DG07</accession>